<organism evidence="2 3">
    <name type="scientific">Alectoria fallacina</name>
    <dbReference type="NCBI Taxonomy" id="1903189"/>
    <lineage>
        <taxon>Eukaryota</taxon>
        <taxon>Fungi</taxon>
        <taxon>Dikarya</taxon>
        <taxon>Ascomycota</taxon>
        <taxon>Pezizomycotina</taxon>
        <taxon>Lecanoromycetes</taxon>
        <taxon>OSLEUM clade</taxon>
        <taxon>Lecanoromycetidae</taxon>
        <taxon>Lecanorales</taxon>
        <taxon>Lecanorineae</taxon>
        <taxon>Parmeliaceae</taxon>
        <taxon>Alectoria</taxon>
    </lineage>
</organism>
<gene>
    <name evidence="2" type="ORF">ALECFALPRED_008919</name>
</gene>
<keyword evidence="3" id="KW-1185">Reference proteome</keyword>
<evidence type="ECO:0000256" key="1">
    <source>
        <dbReference type="SAM" id="MobiDB-lite"/>
    </source>
</evidence>
<dbReference type="Proteomes" id="UP000664203">
    <property type="component" value="Unassembled WGS sequence"/>
</dbReference>
<accession>A0A8H3IHA0</accession>
<dbReference type="EMBL" id="CAJPDR010000063">
    <property type="protein sequence ID" value="CAF9913599.1"/>
    <property type="molecule type" value="Genomic_DNA"/>
</dbReference>
<comment type="caution">
    <text evidence="2">The sequence shown here is derived from an EMBL/GenBank/DDBJ whole genome shotgun (WGS) entry which is preliminary data.</text>
</comment>
<reference evidence="2" key="1">
    <citation type="submission" date="2021-03" db="EMBL/GenBank/DDBJ databases">
        <authorList>
            <person name="Tagirdzhanova G."/>
        </authorList>
    </citation>
    <scope>NUCLEOTIDE SEQUENCE</scope>
</reference>
<dbReference type="AlphaFoldDB" id="A0A8H3IHA0"/>
<evidence type="ECO:0000313" key="3">
    <source>
        <dbReference type="Proteomes" id="UP000664203"/>
    </source>
</evidence>
<feature type="region of interest" description="Disordered" evidence="1">
    <location>
        <begin position="132"/>
        <end position="157"/>
    </location>
</feature>
<protein>
    <submittedName>
        <fullName evidence="2">Uncharacterized protein</fullName>
    </submittedName>
</protein>
<proteinExistence type="predicted"/>
<name>A0A8H3IHA0_9LECA</name>
<sequence>MNDALQSSKRGSGRVDYIQEWPNADVNADSFSKNRSRRGSGGSSTSLQVETNHLVAELKADHAEGRAWKTIIVGETFEKGKLDEVLEHSEDLRNTVLELLCAIGNTIIRGPAATPKQIQELKLLIDQTKPITYSSGNQDSKESSEDEEEYGASQNDCTDGGLNIAEDLQFHIACLVDLGFTLEQSFQRTEKGRVRSS</sequence>
<feature type="region of interest" description="Disordered" evidence="1">
    <location>
        <begin position="28"/>
        <end position="48"/>
    </location>
</feature>
<evidence type="ECO:0000313" key="2">
    <source>
        <dbReference type="EMBL" id="CAF9913599.1"/>
    </source>
</evidence>